<dbReference type="InterPro" id="IPR036526">
    <property type="entry name" value="C-N_Hydrolase_sf"/>
</dbReference>
<keyword evidence="1" id="KW-1133">Transmembrane helix</keyword>
<dbReference type="GO" id="GO:0042158">
    <property type="term" value="P:lipoprotein biosynthetic process"/>
    <property type="evidence" value="ECO:0007669"/>
    <property type="project" value="InterPro"/>
</dbReference>
<sequence length="591" mass="63960">MGETLQSLILTKYPTPIFAASELLFSSLSLGPSPTFIPLVLLLATLRLHGLRIAFRSTRVPELMCSWLVVTIGAAMAHYSSATNALSSPTMSFVAVGVMSAITYVCAIFAFYMDICFSRRLPTIWAQITFFPVVWAMTWSAISHISPVGRLLNWSPVSTSHPYGWLLPYTGPAGIDFAVAACAALCTEAAAIWLMGSNGEEQLVTSTSSVDQVSSKRRSRNLLTVGILLAALALPSLHVSLPLRIDTAFDVSPLGVACALPPLRKGSHPVLSDFIAETRKLTSLAKVVLWPESAVVFHSQEEREDAFELLRKDIQQSLIGVAFEEFVLEDPSDPSGSRMKRNGLALVNHEQKRGDEIVQYYKRNLVPFTESFSAVPSAEPPSIYTLELGPPKWTTKPEWSSTPNHTRPIAITSSICLDLAFSSAFSSLDSRPALILAPARTWDSTVGLAMWEQAKSRANEIGSMVLWCDGGATGVSGVGGGGISEIMQVGAGSWTRTIGLQFPFDQQRTLYAIIGETGVFVFLVAIMVVGSVASYLPALPGYAFSYLPVLPGRHAFLGIVSALRRLIPGRRADQANLIDFTESGERQSLLG</sequence>
<proteinExistence type="predicted"/>
<evidence type="ECO:0000256" key="1">
    <source>
        <dbReference type="SAM" id="Phobius"/>
    </source>
</evidence>
<keyword evidence="3" id="KW-1185">Reference proteome</keyword>
<dbReference type="Gene3D" id="3.60.110.10">
    <property type="entry name" value="Carbon-nitrogen hydrolase"/>
    <property type="match status" value="1"/>
</dbReference>
<dbReference type="PANTHER" id="PTHR38686:SF1">
    <property type="entry name" value="APOLIPOPROTEIN N-ACYLTRANSFERASE"/>
    <property type="match status" value="1"/>
</dbReference>
<dbReference type="OrthoDB" id="2626014at2759"/>
<feature type="transmembrane region" description="Helical" evidence="1">
    <location>
        <begin position="510"/>
        <end position="536"/>
    </location>
</feature>
<evidence type="ECO:0000313" key="3">
    <source>
        <dbReference type="Proteomes" id="UP000183567"/>
    </source>
</evidence>
<dbReference type="SUPFAM" id="SSF56317">
    <property type="entry name" value="Carbon-nitrogen hydrolase"/>
    <property type="match status" value="1"/>
</dbReference>
<dbReference type="InterPro" id="IPR004563">
    <property type="entry name" value="Apolipo_AcylTrfase"/>
</dbReference>
<reference evidence="2 3" key="1">
    <citation type="submission" date="2016-03" db="EMBL/GenBank/DDBJ databases">
        <title>Comparative genomics of the ectomycorrhizal sister species Rhizopogon vinicolor and Rhizopogon vesiculosus (Basidiomycota: Boletales) reveals a divergence of the mating type B locus.</title>
        <authorList>
            <person name="Mujic A.B."/>
            <person name="Kuo A."/>
            <person name="Tritt A."/>
            <person name="Lipzen A."/>
            <person name="Chen C."/>
            <person name="Johnson J."/>
            <person name="Sharma A."/>
            <person name="Barry K."/>
            <person name="Grigoriev I.V."/>
            <person name="Spatafora J.W."/>
        </authorList>
    </citation>
    <scope>NUCLEOTIDE SEQUENCE [LARGE SCALE GENOMIC DNA]</scope>
    <source>
        <strain evidence="2 3">AM-OR11-056</strain>
    </source>
</reference>
<feature type="transmembrane region" description="Helical" evidence="1">
    <location>
        <begin position="91"/>
        <end position="112"/>
    </location>
</feature>
<dbReference type="STRING" id="180088.A0A1J8QRS2"/>
<dbReference type="PANTHER" id="PTHR38686">
    <property type="entry name" value="APOLIPOPROTEIN N-ACYLTRANSFERASE"/>
    <property type="match status" value="1"/>
</dbReference>
<dbReference type="AlphaFoldDB" id="A0A1J8QRS2"/>
<comment type="caution">
    <text evidence="2">The sequence shown here is derived from an EMBL/GenBank/DDBJ whole genome shotgun (WGS) entry which is preliminary data.</text>
</comment>
<evidence type="ECO:0000313" key="2">
    <source>
        <dbReference type="EMBL" id="OJA16153.1"/>
    </source>
</evidence>
<feature type="transmembrane region" description="Helical" evidence="1">
    <location>
        <begin position="124"/>
        <end position="145"/>
    </location>
</feature>
<protein>
    <recommendedName>
        <fullName evidence="4">CN hydrolase domain-containing protein</fullName>
    </recommendedName>
</protein>
<feature type="transmembrane region" description="Helical" evidence="1">
    <location>
        <begin position="23"/>
        <end position="48"/>
    </location>
</feature>
<dbReference type="GO" id="GO:0016410">
    <property type="term" value="F:N-acyltransferase activity"/>
    <property type="evidence" value="ECO:0007669"/>
    <property type="project" value="InterPro"/>
</dbReference>
<accession>A0A1J8QRS2</accession>
<gene>
    <name evidence="2" type="ORF">AZE42_00029</name>
</gene>
<evidence type="ECO:0008006" key="4">
    <source>
        <dbReference type="Google" id="ProtNLM"/>
    </source>
</evidence>
<organism evidence="2 3">
    <name type="scientific">Rhizopogon vesiculosus</name>
    <dbReference type="NCBI Taxonomy" id="180088"/>
    <lineage>
        <taxon>Eukaryota</taxon>
        <taxon>Fungi</taxon>
        <taxon>Dikarya</taxon>
        <taxon>Basidiomycota</taxon>
        <taxon>Agaricomycotina</taxon>
        <taxon>Agaricomycetes</taxon>
        <taxon>Agaricomycetidae</taxon>
        <taxon>Boletales</taxon>
        <taxon>Suillineae</taxon>
        <taxon>Rhizopogonaceae</taxon>
        <taxon>Rhizopogon</taxon>
    </lineage>
</organism>
<name>A0A1J8QRS2_9AGAM</name>
<feature type="transmembrane region" description="Helical" evidence="1">
    <location>
        <begin position="60"/>
        <end position="79"/>
    </location>
</feature>
<dbReference type="EMBL" id="LVVM01002679">
    <property type="protein sequence ID" value="OJA16153.1"/>
    <property type="molecule type" value="Genomic_DNA"/>
</dbReference>
<feature type="transmembrane region" description="Helical" evidence="1">
    <location>
        <begin position="165"/>
        <end position="186"/>
    </location>
</feature>
<dbReference type="Proteomes" id="UP000183567">
    <property type="component" value="Unassembled WGS sequence"/>
</dbReference>
<keyword evidence="1" id="KW-0472">Membrane</keyword>
<dbReference type="GO" id="GO:0016020">
    <property type="term" value="C:membrane"/>
    <property type="evidence" value="ECO:0007669"/>
    <property type="project" value="InterPro"/>
</dbReference>
<keyword evidence="1" id="KW-0812">Transmembrane</keyword>
<feature type="transmembrane region" description="Helical" evidence="1">
    <location>
        <begin position="222"/>
        <end position="241"/>
    </location>
</feature>